<dbReference type="STRING" id="74348.SAMN04488523_102381"/>
<dbReference type="AlphaFoldDB" id="A0A1I1V605"/>
<accession>A0A1I1V605</accession>
<protein>
    <recommendedName>
        <fullName evidence="3">Cold shock protein, CspA family</fullName>
    </recommendedName>
</protein>
<organism evidence="1 2">
    <name type="scientific">Sulfitobacter brevis</name>
    <dbReference type="NCBI Taxonomy" id="74348"/>
    <lineage>
        <taxon>Bacteria</taxon>
        <taxon>Pseudomonadati</taxon>
        <taxon>Pseudomonadota</taxon>
        <taxon>Alphaproteobacteria</taxon>
        <taxon>Rhodobacterales</taxon>
        <taxon>Roseobacteraceae</taxon>
        <taxon>Sulfitobacter</taxon>
    </lineage>
</organism>
<dbReference type="EMBL" id="FOMW01000002">
    <property type="protein sequence ID" value="SFD78309.1"/>
    <property type="molecule type" value="Genomic_DNA"/>
</dbReference>
<dbReference type="RefSeq" id="WP_093922588.1">
    <property type="nucleotide sequence ID" value="NZ_FOMW01000002.1"/>
</dbReference>
<dbReference type="Proteomes" id="UP000198977">
    <property type="component" value="Unassembled WGS sequence"/>
</dbReference>
<evidence type="ECO:0000313" key="1">
    <source>
        <dbReference type="EMBL" id="SFD78309.1"/>
    </source>
</evidence>
<sequence>MIGVVLWSDPVEGKAVFWCEDQGDLAYYEVTGAHSSESTVFDAGDMVEFTISSQSRQRLAHDPTLVIEKACADLPETLRNCAAGQPVSRTADIVLFRPREICDVSNCTAPWSQEALRP</sequence>
<keyword evidence="2" id="KW-1185">Reference proteome</keyword>
<dbReference type="OrthoDB" id="7868545at2"/>
<name>A0A1I1V605_9RHOB</name>
<reference evidence="2" key="1">
    <citation type="submission" date="2016-10" db="EMBL/GenBank/DDBJ databases">
        <authorList>
            <person name="Varghese N."/>
            <person name="Submissions S."/>
        </authorList>
    </citation>
    <scope>NUCLEOTIDE SEQUENCE [LARGE SCALE GENOMIC DNA]</scope>
    <source>
        <strain evidence="2">DSM 11443</strain>
    </source>
</reference>
<evidence type="ECO:0000313" key="2">
    <source>
        <dbReference type="Proteomes" id="UP000198977"/>
    </source>
</evidence>
<proteinExistence type="predicted"/>
<evidence type="ECO:0008006" key="3">
    <source>
        <dbReference type="Google" id="ProtNLM"/>
    </source>
</evidence>
<gene>
    <name evidence="1" type="ORF">SAMN04488523_102381</name>
</gene>